<dbReference type="GO" id="GO:0042742">
    <property type="term" value="P:defense response to bacterium"/>
    <property type="evidence" value="ECO:0007669"/>
    <property type="project" value="UniProtKB-KW"/>
</dbReference>
<dbReference type="GO" id="GO:0008745">
    <property type="term" value="F:N-acetylmuramoyl-L-alanine amidase activity"/>
    <property type="evidence" value="ECO:0007669"/>
    <property type="project" value="InterPro"/>
</dbReference>
<dbReference type="GO" id="GO:0001897">
    <property type="term" value="P:symbiont-mediated cytolysis of host cell"/>
    <property type="evidence" value="ECO:0007669"/>
    <property type="project" value="UniProtKB-ARBA"/>
</dbReference>
<dbReference type="InterPro" id="IPR036505">
    <property type="entry name" value="Amidase/PGRP_sf"/>
</dbReference>
<proteinExistence type="predicted"/>
<accession>A0A6J5SET3</accession>
<evidence type="ECO:0000313" key="4">
    <source>
        <dbReference type="EMBL" id="CAB4212543.1"/>
    </source>
</evidence>
<dbReference type="InterPro" id="IPR002502">
    <property type="entry name" value="Amidase_domain"/>
</dbReference>
<keyword evidence="1" id="KW-0929">Antimicrobial</keyword>
<dbReference type="CDD" id="cd06583">
    <property type="entry name" value="PGRP"/>
    <property type="match status" value="1"/>
</dbReference>
<feature type="domain" description="N-acetylmuramoyl-L-alanine amidase" evidence="3">
    <location>
        <begin position="7"/>
        <end position="136"/>
    </location>
</feature>
<dbReference type="EMBL" id="LR797382">
    <property type="protein sequence ID" value="CAB4212543.1"/>
    <property type="molecule type" value="Genomic_DNA"/>
</dbReference>
<evidence type="ECO:0000259" key="3">
    <source>
        <dbReference type="SMART" id="SM00644"/>
    </source>
</evidence>
<dbReference type="EMBL" id="LR798383">
    <property type="protein sequence ID" value="CAB5228128.1"/>
    <property type="molecule type" value="Genomic_DNA"/>
</dbReference>
<dbReference type="Pfam" id="PF01510">
    <property type="entry name" value="Amidase_2"/>
    <property type="match status" value="1"/>
</dbReference>
<protein>
    <submittedName>
        <fullName evidence="4">N-acetylmuramoyl-L-alanine amidase domain</fullName>
    </submittedName>
</protein>
<dbReference type="Gene3D" id="3.40.80.10">
    <property type="entry name" value="Peptidoglycan recognition protein-like"/>
    <property type="match status" value="1"/>
</dbReference>
<keyword evidence="2" id="KW-0081">Bacteriolytic enzyme</keyword>
<dbReference type="SMART" id="SM00644">
    <property type="entry name" value="Ami_2"/>
    <property type="match status" value="1"/>
</dbReference>
<evidence type="ECO:0000256" key="2">
    <source>
        <dbReference type="ARBA" id="ARBA00022638"/>
    </source>
</evidence>
<dbReference type="SUPFAM" id="SSF55846">
    <property type="entry name" value="N-acetylmuramoyl-L-alanine amidase-like"/>
    <property type="match status" value="1"/>
</dbReference>
<evidence type="ECO:0000313" key="5">
    <source>
        <dbReference type="EMBL" id="CAB5228128.1"/>
    </source>
</evidence>
<reference evidence="4" key="1">
    <citation type="submission" date="2020-05" db="EMBL/GenBank/DDBJ databases">
        <authorList>
            <person name="Chiriac C."/>
            <person name="Salcher M."/>
            <person name="Ghai R."/>
            <person name="Kavagutti S V."/>
        </authorList>
    </citation>
    <scope>NUCLEOTIDE SEQUENCE</scope>
</reference>
<sequence>MNLVQSKVRFQATGMHEPHTITLHHTAGGLKGSEAYLKQKGLGYHFMIAKDGTVYAYNPVDEIVSHSARANRGFIGVSYEAGGPLGPVNEAQLASSIELVTVLANDCDTIRKVSDHASVDNMIAHRGWKSDPQWPGEKAEVNDWTIKHKFLDTIARASGLVAFKYEPNAVRSRIPLDVDLFDNDDNGDENDGGCLC</sequence>
<evidence type="ECO:0000256" key="1">
    <source>
        <dbReference type="ARBA" id="ARBA00022529"/>
    </source>
</evidence>
<dbReference type="GO" id="GO:0009253">
    <property type="term" value="P:peptidoglycan catabolic process"/>
    <property type="evidence" value="ECO:0007669"/>
    <property type="project" value="InterPro"/>
</dbReference>
<organism evidence="4">
    <name type="scientific">uncultured Caudovirales phage</name>
    <dbReference type="NCBI Taxonomy" id="2100421"/>
    <lineage>
        <taxon>Viruses</taxon>
        <taxon>Duplodnaviria</taxon>
        <taxon>Heunggongvirae</taxon>
        <taxon>Uroviricota</taxon>
        <taxon>Caudoviricetes</taxon>
        <taxon>Peduoviridae</taxon>
        <taxon>Maltschvirus</taxon>
        <taxon>Maltschvirus maltsch</taxon>
    </lineage>
</organism>
<name>A0A6J5SET3_9CAUD</name>
<gene>
    <name evidence="4" type="ORF">UFOVP1437_43</name>
    <name evidence="5" type="ORF">UFOVP1531_22</name>
</gene>